<name>A0A8T0EN33_ARGBR</name>
<keyword evidence="2" id="KW-1185">Reference proteome</keyword>
<proteinExistence type="predicted"/>
<dbReference type="Proteomes" id="UP000807504">
    <property type="component" value="Unassembled WGS sequence"/>
</dbReference>
<organism evidence="1 2">
    <name type="scientific">Argiope bruennichi</name>
    <name type="common">Wasp spider</name>
    <name type="synonym">Aranea bruennichi</name>
    <dbReference type="NCBI Taxonomy" id="94029"/>
    <lineage>
        <taxon>Eukaryota</taxon>
        <taxon>Metazoa</taxon>
        <taxon>Ecdysozoa</taxon>
        <taxon>Arthropoda</taxon>
        <taxon>Chelicerata</taxon>
        <taxon>Arachnida</taxon>
        <taxon>Araneae</taxon>
        <taxon>Araneomorphae</taxon>
        <taxon>Entelegynae</taxon>
        <taxon>Araneoidea</taxon>
        <taxon>Araneidae</taxon>
        <taxon>Argiope</taxon>
    </lineage>
</organism>
<evidence type="ECO:0000313" key="2">
    <source>
        <dbReference type="Proteomes" id="UP000807504"/>
    </source>
</evidence>
<evidence type="ECO:0008006" key="3">
    <source>
        <dbReference type="Google" id="ProtNLM"/>
    </source>
</evidence>
<dbReference type="EMBL" id="JABXBU010002072">
    <property type="protein sequence ID" value="KAF8777313.1"/>
    <property type="molecule type" value="Genomic_DNA"/>
</dbReference>
<comment type="caution">
    <text evidence="1">The sequence shown here is derived from an EMBL/GenBank/DDBJ whole genome shotgun (WGS) entry which is preliminary data.</text>
</comment>
<sequence>MRCLLEDKKYLLSCQMNDEKQVAKYLEVLSEKLDNSRRFKGENCPAIKPCYGANIPHLSSCSNVIYKQLSDKVPAVLTERSLLETLDCLKNKFLKEIEDSTCFSAKIRSSDSECTYHQKRSATKEIYDCLDRTIRRINDSLNATTEKLHWHVLPLTVCAMMHPILECKQNDHYEFKEFMKEFLEGIKRKLNTYLNIFDEPSDIQQGKKCIEQFTSPSIDRCLSVMFGYMTSFHKGFAKSSDYPFQCVEDTFKDCGDLNTFHLFMKKSMNVSENDNIKTNEVIIEEEICIKKEKYGLGLHSCLFEDFEKSLTPLMKCPLHEEQNFTPDNALKLCKNCILKEVDDMCFYDQHDLTNAITSTFKPVTMCLKKLKVNDSCIQDLTNDIKNDCISRFNEYTLSIRKGTILKATQLASEFYQCLKENITHCPTDIYTTIFNLYNKISGLEIISVFQ</sequence>
<reference evidence="1" key="2">
    <citation type="submission" date="2020-06" db="EMBL/GenBank/DDBJ databases">
        <authorList>
            <person name="Sheffer M."/>
        </authorList>
    </citation>
    <scope>NUCLEOTIDE SEQUENCE</scope>
</reference>
<reference evidence="1" key="1">
    <citation type="journal article" date="2020" name="bioRxiv">
        <title>Chromosome-level reference genome of the European wasp spider Argiope bruennichi: a resource for studies on range expansion and evolutionary adaptation.</title>
        <authorList>
            <person name="Sheffer M.M."/>
            <person name="Hoppe A."/>
            <person name="Krehenwinkel H."/>
            <person name="Uhl G."/>
            <person name="Kuss A.W."/>
            <person name="Jensen L."/>
            <person name="Jensen C."/>
            <person name="Gillespie R.G."/>
            <person name="Hoff K.J."/>
            <person name="Prost S."/>
        </authorList>
    </citation>
    <scope>NUCLEOTIDE SEQUENCE</scope>
</reference>
<gene>
    <name evidence="1" type="ORF">HNY73_014188</name>
</gene>
<protein>
    <recommendedName>
        <fullName evidence="3">DUF19 domain-containing protein</fullName>
    </recommendedName>
</protein>
<accession>A0A8T0EN33</accession>
<dbReference type="AlphaFoldDB" id="A0A8T0EN33"/>
<evidence type="ECO:0000313" key="1">
    <source>
        <dbReference type="EMBL" id="KAF8777313.1"/>
    </source>
</evidence>